<name>A0A0A9ZAX2_LYGHE</name>
<evidence type="ECO:0000313" key="9">
    <source>
        <dbReference type="EMBL" id="JAG42427.1"/>
    </source>
</evidence>
<evidence type="ECO:0000256" key="7">
    <source>
        <dbReference type="ARBA" id="ARBA00023242"/>
    </source>
</evidence>
<dbReference type="InterPro" id="IPR045249">
    <property type="entry name" value="HARBI1-like"/>
</dbReference>
<evidence type="ECO:0000256" key="3">
    <source>
        <dbReference type="ARBA" id="ARBA00006958"/>
    </source>
</evidence>
<dbReference type="GO" id="GO:0016787">
    <property type="term" value="F:hydrolase activity"/>
    <property type="evidence" value="ECO:0007669"/>
    <property type="project" value="UniProtKB-KW"/>
</dbReference>
<dbReference type="AlphaFoldDB" id="A0A0A9ZAX2"/>
<keyword evidence="4" id="KW-0540">Nuclease</keyword>
<comment type="cofactor">
    <cofactor evidence="1">
        <name>a divalent metal cation</name>
        <dbReference type="ChEBI" id="CHEBI:60240"/>
    </cofactor>
</comment>
<reference evidence="9" key="1">
    <citation type="journal article" date="2014" name="PLoS ONE">
        <title>Transcriptome-Based Identification of ABC Transporters in the Western Tarnished Plant Bug Lygus hesperus.</title>
        <authorList>
            <person name="Hull J.J."/>
            <person name="Chaney K."/>
            <person name="Geib S.M."/>
            <person name="Fabrick J.A."/>
            <person name="Brent C.S."/>
            <person name="Walsh D."/>
            <person name="Lavine L.C."/>
        </authorList>
    </citation>
    <scope>NUCLEOTIDE SEQUENCE</scope>
</reference>
<dbReference type="GO" id="GO:0005634">
    <property type="term" value="C:nucleus"/>
    <property type="evidence" value="ECO:0007669"/>
    <property type="project" value="UniProtKB-SubCell"/>
</dbReference>
<feature type="non-terminal residue" evidence="9">
    <location>
        <position position="1"/>
    </location>
</feature>
<protein>
    <submittedName>
        <fullName evidence="9">Putative nuclease HARBI1</fullName>
    </submittedName>
</protein>
<accession>A0A0A9ZAX2</accession>
<dbReference type="GO" id="GO:0046872">
    <property type="term" value="F:metal ion binding"/>
    <property type="evidence" value="ECO:0007669"/>
    <property type="project" value="UniProtKB-KW"/>
</dbReference>
<proteinExistence type="inferred from homology"/>
<evidence type="ECO:0000256" key="5">
    <source>
        <dbReference type="ARBA" id="ARBA00022723"/>
    </source>
</evidence>
<evidence type="ECO:0000256" key="1">
    <source>
        <dbReference type="ARBA" id="ARBA00001968"/>
    </source>
</evidence>
<reference evidence="9" key="2">
    <citation type="submission" date="2014-07" db="EMBL/GenBank/DDBJ databases">
        <authorList>
            <person name="Hull J."/>
        </authorList>
    </citation>
    <scope>NUCLEOTIDE SEQUENCE</scope>
</reference>
<organism evidence="9">
    <name type="scientific">Lygus hesperus</name>
    <name type="common">Western plant bug</name>
    <dbReference type="NCBI Taxonomy" id="30085"/>
    <lineage>
        <taxon>Eukaryota</taxon>
        <taxon>Metazoa</taxon>
        <taxon>Ecdysozoa</taxon>
        <taxon>Arthropoda</taxon>
        <taxon>Hexapoda</taxon>
        <taxon>Insecta</taxon>
        <taxon>Pterygota</taxon>
        <taxon>Neoptera</taxon>
        <taxon>Paraneoptera</taxon>
        <taxon>Hemiptera</taxon>
        <taxon>Heteroptera</taxon>
        <taxon>Panheteroptera</taxon>
        <taxon>Cimicomorpha</taxon>
        <taxon>Miridae</taxon>
        <taxon>Mirini</taxon>
        <taxon>Lygus</taxon>
    </lineage>
</organism>
<keyword evidence="6" id="KW-0378">Hydrolase</keyword>
<keyword evidence="7" id="KW-0539">Nucleus</keyword>
<sequence length="134" mass="15766">RRFIIYPTGEYATQTKLKFFEKYGFPGVLGCLDGTHIRFRFPDTTDKEEYRCRKGYPSINVMCSCDANLKITNIVARWKGSTHDSRVFSNSSLYAYFENNPQIRGFLLGDSAYQQSRCVNMYFLYYGHYKRIIK</sequence>
<dbReference type="InterPro" id="IPR027806">
    <property type="entry name" value="HARBI1_dom"/>
</dbReference>
<feature type="domain" description="DDE Tnp4" evidence="8">
    <location>
        <begin position="32"/>
        <end position="119"/>
    </location>
</feature>
<keyword evidence="5" id="KW-0479">Metal-binding</keyword>
<evidence type="ECO:0000256" key="4">
    <source>
        <dbReference type="ARBA" id="ARBA00022722"/>
    </source>
</evidence>
<evidence type="ECO:0000256" key="2">
    <source>
        <dbReference type="ARBA" id="ARBA00004123"/>
    </source>
</evidence>
<dbReference type="Pfam" id="PF13359">
    <property type="entry name" value="DDE_Tnp_4"/>
    <property type="match status" value="1"/>
</dbReference>
<dbReference type="PANTHER" id="PTHR22930:SF289">
    <property type="entry name" value="DDE TNP4 DOMAIN-CONTAINING PROTEIN-RELATED"/>
    <property type="match status" value="1"/>
</dbReference>
<dbReference type="PANTHER" id="PTHR22930">
    <property type="match status" value="1"/>
</dbReference>
<comment type="subcellular location">
    <subcellularLocation>
        <location evidence="2">Nucleus</location>
    </subcellularLocation>
</comment>
<comment type="similarity">
    <text evidence="3">Belongs to the HARBI1 family.</text>
</comment>
<evidence type="ECO:0000259" key="8">
    <source>
        <dbReference type="Pfam" id="PF13359"/>
    </source>
</evidence>
<evidence type="ECO:0000256" key="6">
    <source>
        <dbReference type="ARBA" id="ARBA00022801"/>
    </source>
</evidence>
<dbReference type="EMBL" id="GBHO01001177">
    <property type="protein sequence ID" value="JAG42427.1"/>
    <property type="molecule type" value="Transcribed_RNA"/>
</dbReference>
<dbReference type="GO" id="GO:0004518">
    <property type="term" value="F:nuclease activity"/>
    <property type="evidence" value="ECO:0007669"/>
    <property type="project" value="UniProtKB-KW"/>
</dbReference>
<gene>
    <name evidence="9" type="primary">Harbi1_3</name>
    <name evidence="9" type="ORF">CM83_44657</name>
</gene>